<evidence type="ECO:0000313" key="1">
    <source>
        <dbReference type="EMBL" id="EPG74551.1"/>
    </source>
</evidence>
<protein>
    <submittedName>
        <fullName evidence="1">Uncharacterized protein</fullName>
    </submittedName>
</protein>
<gene>
    <name evidence="1" type="ORF">LEP1GSC058_2771</name>
</gene>
<proteinExistence type="predicted"/>
<name>S3UVZ1_9LEPT</name>
<sequence length="46" mass="5187">MSPVCTGGESGSKRILKVIGQHISREFHGQYQVQEFLPPLLYITKI</sequence>
<comment type="caution">
    <text evidence="1">The sequence shown here is derived from an EMBL/GenBank/DDBJ whole genome shotgun (WGS) entry which is preliminary data.</text>
</comment>
<dbReference type="Proteomes" id="UP000014540">
    <property type="component" value="Unassembled WGS sequence"/>
</dbReference>
<accession>S3UVZ1</accession>
<dbReference type="AlphaFoldDB" id="S3UVZ1"/>
<dbReference type="EMBL" id="AKWZ02000010">
    <property type="protein sequence ID" value="EPG74551.1"/>
    <property type="molecule type" value="Genomic_DNA"/>
</dbReference>
<keyword evidence="2" id="KW-1185">Reference proteome</keyword>
<reference evidence="1" key="1">
    <citation type="submission" date="2013-04" db="EMBL/GenBank/DDBJ databases">
        <authorList>
            <person name="Harkins D.M."/>
            <person name="Durkin A.S."/>
            <person name="Selengut J.D."/>
            <person name="Sanka R."/>
            <person name="DePew J."/>
            <person name="Purushe J."/>
            <person name="Ahmed A."/>
            <person name="van der Linden H."/>
            <person name="Goris M.G.A."/>
            <person name="Hartskeerl R.A."/>
            <person name="Vinetz J.M."/>
            <person name="Sutton G.G."/>
            <person name="Nelson W.C."/>
            <person name="Fouts D.E."/>
        </authorList>
    </citation>
    <scope>NUCLEOTIDE SEQUENCE [LARGE SCALE GENOMIC DNA]</scope>
    <source>
        <strain evidence="1">BUT 6</strain>
    </source>
</reference>
<organism evidence="1 2">
    <name type="scientific">Leptospira fainei serovar Hurstbridge str. BUT 6</name>
    <dbReference type="NCBI Taxonomy" id="1193011"/>
    <lineage>
        <taxon>Bacteria</taxon>
        <taxon>Pseudomonadati</taxon>
        <taxon>Spirochaetota</taxon>
        <taxon>Spirochaetia</taxon>
        <taxon>Leptospirales</taxon>
        <taxon>Leptospiraceae</taxon>
        <taxon>Leptospira</taxon>
    </lineage>
</organism>
<evidence type="ECO:0000313" key="2">
    <source>
        <dbReference type="Proteomes" id="UP000014540"/>
    </source>
</evidence>